<dbReference type="EMBL" id="QKYT01000368">
    <property type="protein sequence ID" value="RIA86370.1"/>
    <property type="molecule type" value="Genomic_DNA"/>
</dbReference>
<evidence type="ECO:0000256" key="1">
    <source>
        <dbReference type="SAM" id="MobiDB-lite"/>
    </source>
</evidence>
<protein>
    <submittedName>
        <fullName evidence="2">Uncharacterized protein</fullName>
    </submittedName>
</protein>
<evidence type="ECO:0000313" key="2">
    <source>
        <dbReference type="EMBL" id="RIA86370.1"/>
    </source>
</evidence>
<feature type="region of interest" description="Disordered" evidence="1">
    <location>
        <begin position="246"/>
        <end position="277"/>
    </location>
</feature>
<reference evidence="2 3" key="1">
    <citation type="submission" date="2018-06" db="EMBL/GenBank/DDBJ databases">
        <title>Comparative genomics reveals the genomic features of Rhizophagus irregularis, R. cerebriforme, R. diaphanum and Gigaspora rosea, and their symbiotic lifestyle signature.</title>
        <authorList>
            <person name="Morin E."/>
            <person name="San Clemente H."/>
            <person name="Chen E.C.H."/>
            <person name="De La Providencia I."/>
            <person name="Hainaut M."/>
            <person name="Kuo A."/>
            <person name="Kohler A."/>
            <person name="Murat C."/>
            <person name="Tang N."/>
            <person name="Roy S."/>
            <person name="Loubradou J."/>
            <person name="Henrissat B."/>
            <person name="Grigoriev I.V."/>
            <person name="Corradi N."/>
            <person name="Roux C."/>
            <person name="Martin F.M."/>
        </authorList>
    </citation>
    <scope>NUCLEOTIDE SEQUENCE [LARGE SCALE GENOMIC DNA]</scope>
    <source>
        <strain evidence="2 3">DAOM 227022</strain>
    </source>
</reference>
<name>A0A397SJJ5_9GLOM</name>
<accession>A0A397SJJ5</accession>
<dbReference type="Proteomes" id="UP000265703">
    <property type="component" value="Unassembled WGS sequence"/>
</dbReference>
<keyword evidence="3" id="KW-1185">Reference proteome</keyword>
<comment type="caution">
    <text evidence="2">The sequence shown here is derived from an EMBL/GenBank/DDBJ whole genome shotgun (WGS) entry which is preliminary data.</text>
</comment>
<dbReference type="AlphaFoldDB" id="A0A397SJJ5"/>
<proteinExistence type="predicted"/>
<sequence>MRKSDNKRIIDFDEIDQDRQDYGLLLFCSRIVLRVQLKFFEGKILLNNDIINIVRKEAESFPGKLLAFNLKSNDINIIKLEYINKITSSDWPLHTIISILSEGIKNKSRKILPPPVKRIYKNLIILTQDLHKYSVNRENGNEKKYKIKPICFPENYYLYQEGTPGGDDEKTISFPTSLVWLPTLTNTEEINQKNASAFYLRKKSEFVGQSGPAFRSQILKISEVKKRVNQNKLKKKLETKIKKEKRRTRYKSRSDYHHNFNNDNNIQIQSSSPSLPPLEQPKVPITSIYAILNHPEEVQIWQPPNINIESSKSFNFRQLCPCVFE</sequence>
<organism evidence="2 3">
    <name type="scientific">Glomus cerebriforme</name>
    <dbReference type="NCBI Taxonomy" id="658196"/>
    <lineage>
        <taxon>Eukaryota</taxon>
        <taxon>Fungi</taxon>
        <taxon>Fungi incertae sedis</taxon>
        <taxon>Mucoromycota</taxon>
        <taxon>Glomeromycotina</taxon>
        <taxon>Glomeromycetes</taxon>
        <taxon>Glomerales</taxon>
        <taxon>Glomeraceae</taxon>
        <taxon>Glomus</taxon>
    </lineage>
</organism>
<evidence type="ECO:0000313" key="3">
    <source>
        <dbReference type="Proteomes" id="UP000265703"/>
    </source>
</evidence>
<gene>
    <name evidence="2" type="ORF">C1645_856198</name>
</gene>
<dbReference type="OrthoDB" id="2429028at2759"/>